<dbReference type="EMBL" id="JASSZA010000010">
    <property type="protein sequence ID" value="KAK2099800.1"/>
    <property type="molecule type" value="Genomic_DNA"/>
</dbReference>
<keyword evidence="3" id="KW-1185">Reference proteome</keyword>
<sequence>MEDNAELRMLIFSQEIEAGKRLGLGIAYLLCRRQRINLDFARKIKQGGGVFITIAHHVNAERRKKPRNTGFLSKNRVELGKQQQEQPPIPLPPPASTAWVQPDQAPLPAVMIWSVKSEDEPGNN</sequence>
<reference evidence="2 3" key="1">
    <citation type="submission" date="2023-05" db="EMBL/GenBank/DDBJ databases">
        <title>B98-5 Cell Line De Novo Hybrid Assembly: An Optical Mapping Approach.</title>
        <authorList>
            <person name="Kananen K."/>
            <person name="Auerbach J.A."/>
            <person name="Kautto E."/>
            <person name="Blachly J.S."/>
        </authorList>
    </citation>
    <scope>NUCLEOTIDE SEQUENCE [LARGE SCALE GENOMIC DNA]</scope>
    <source>
        <strain evidence="2">B95-8</strain>
        <tissue evidence="2">Cell line</tissue>
    </source>
</reference>
<dbReference type="Proteomes" id="UP001266305">
    <property type="component" value="Unassembled WGS sequence"/>
</dbReference>
<accession>A0ABQ9URU5</accession>
<organism evidence="2 3">
    <name type="scientific">Saguinus oedipus</name>
    <name type="common">Cotton-top tamarin</name>
    <name type="synonym">Oedipomidas oedipus</name>
    <dbReference type="NCBI Taxonomy" id="9490"/>
    <lineage>
        <taxon>Eukaryota</taxon>
        <taxon>Metazoa</taxon>
        <taxon>Chordata</taxon>
        <taxon>Craniata</taxon>
        <taxon>Vertebrata</taxon>
        <taxon>Euteleostomi</taxon>
        <taxon>Mammalia</taxon>
        <taxon>Eutheria</taxon>
        <taxon>Euarchontoglires</taxon>
        <taxon>Primates</taxon>
        <taxon>Haplorrhini</taxon>
        <taxon>Platyrrhini</taxon>
        <taxon>Cebidae</taxon>
        <taxon>Callitrichinae</taxon>
        <taxon>Saguinus</taxon>
    </lineage>
</organism>
<name>A0ABQ9URU5_SAGOE</name>
<proteinExistence type="predicted"/>
<evidence type="ECO:0000256" key="1">
    <source>
        <dbReference type="SAM" id="MobiDB-lite"/>
    </source>
</evidence>
<evidence type="ECO:0000313" key="2">
    <source>
        <dbReference type="EMBL" id="KAK2099800.1"/>
    </source>
</evidence>
<comment type="caution">
    <text evidence="2">The sequence shown here is derived from an EMBL/GenBank/DDBJ whole genome shotgun (WGS) entry which is preliminary data.</text>
</comment>
<feature type="region of interest" description="Disordered" evidence="1">
    <location>
        <begin position="63"/>
        <end position="99"/>
    </location>
</feature>
<protein>
    <submittedName>
        <fullName evidence="2">Uncharacterized protein</fullName>
    </submittedName>
</protein>
<gene>
    <name evidence="2" type="ORF">P7K49_021148</name>
</gene>
<evidence type="ECO:0000313" key="3">
    <source>
        <dbReference type="Proteomes" id="UP001266305"/>
    </source>
</evidence>